<evidence type="ECO:0000313" key="2">
    <source>
        <dbReference type="Proteomes" id="UP000230233"/>
    </source>
</evidence>
<evidence type="ECO:0000313" key="1">
    <source>
        <dbReference type="EMBL" id="PIC16057.1"/>
    </source>
</evidence>
<protein>
    <submittedName>
        <fullName evidence="1">Uncharacterized protein</fullName>
    </submittedName>
</protein>
<proteinExistence type="predicted"/>
<sequence>MEMSIPVDPFQWRKDLHKVKEQLFVHRFRKCGPNEEENWTPEQVANIGNVLLETFKHYLNLEDINAAKYILNHNLINFRKPENPYKLLVNWNSEEWWRNVEKRPELSIKLLRKCVAVLPLDILLDITRNIFTAVRMRGLYSIVKFANEFLKLTFRRVSVVLTPEERKEAMRQLKDRSNCSTPFSEMYLDLWRICWHEMPHHLRTPDILISGINVPIPEVMTVDAYFLEFLNENNFARYPKTKTNPEEKVSILKFLTSLNFHDLSYYFVTRHGKQNLENLSNNILQIDPDYDEDDFLQELRNFVVKASAHVVEFGGENLRDLLENIADLLFDNIGKSQTYMEILIEMHLASNREIFIGDRNRTYFSAVNNFGSETGFKLLRLIVEMDDSKLEHEDRNLENLMSYDQSPAVFDPRQHGSIKKWLAMASFYELNTWDPRGNLYTWGVDFVYGGIKWTHDTFPSFFHLLTATARSLIGKYYDEHCLEDPQILNRKGDSGLVIFDYLVDYSLQFILMILVDKHAVLKSILGSENAEKIYPVENGWMEWKNGTKLRKKEIEMFEESTGSIVEDYMSGENTKLEDFVNPLVDMFTTVMEIYDFPKSYREYCSRNYHKDCYSVVVRPLLVIMPLKALKIIVAYARSALRITLSAAGKGNEKPYQADWQRVRDTFSGDYSREYFKKFPQTAVEFYSNLDSSPTTWIEEVIVEKNVAAVVNFHKIYDYPEVLDYLVVCHYFKQIELGGWTKKDWAKKTDVKTILVGKNVDFHL</sequence>
<keyword evidence="2" id="KW-1185">Reference proteome</keyword>
<reference evidence="2" key="1">
    <citation type="submission" date="2017-10" db="EMBL/GenBank/DDBJ databases">
        <title>Rapid genome shrinkage in a self-fertile nematode reveals novel sperm competition proteins.</title>
        <authorList>
            <person name="Yin D."/>
            <person name="Schwarz E.M."/>
            <person name="Thomas C.G."/>
            <person name="Felde R.L."/>
            <person name="Korf I.F."/>
            <person name="Cutter A.D."/>
            <person name="Schartner C.M."/>
            <person name="Ralston E.J."/>
            <person name="Meyer B.J."/>
            <person name="Haag E.S."/>
        </authorList>
    </citation>
    <scope>NUCLEOTIDE SEQUENCE [LARGE SCALE GENOMIC DNA]</scope>
    <source>
        <strain evidence="2">JU1422</strain>
    </source>
</reference>
<gene>
    <name evidence="1" type="primary">Cnig_chr_X.g22800</name>
    <name evidence="1" type="ORF">B9Z55_022800</name>
</gene>
<dbReference type="Proteomes" id="UP000230233">
    <property type="component" value="Chromosome X"/>
</dbReference>
<comment type="caution">
    <text evidence="1">The sequence shown here is derived from an EMBL/GenBank/DDBJ whole genome shotgun (WGS) entry which is preliminary data.</text>
</comment>
<name>A0A2G5SM01_9PELO</name>
<dbReference type="EMBL" id="PDUG01000006">
    <property type="protein sequence ID" value="PIC16057.1"/>
    <property type="molecule type" value="Genomic_DNA"/>
</dbReference>
<dbReference type="AlphaFoldDB" id="A0A2G5SM01"/>
<accession>A0A2G5SM01</accession>
<organism evidence="1 2">
    <name type="scientific">Caenorhabditis nigoni</name>
    <dbReference type="NCBI Taxonomy" id="1611254"/>
    <lineage>
        <taxon>Eukaryota</taxon>
        <taxon>Metazoa</taxon>
        <taxon>Ecdysozoa</taxon>
        <taxon>Nematoda</taxon>
        <taxon>Chromadorea</taxon>
        <taxon>Rhabditida</taxon>
        <taxon>Rhabditina</taxon>
        <taxon>Rhabditomorpha</taxon>
        <taxon>Rhabditoidea</taxon>
        <taxon>Rhabditidae</taxon>
        <taxon>Peloderinae</taxon>
        <taxon>Caenorhabditis</taxon>
    </lineage>
</organism>